<keyword evidence="2" id="KW-0378">Hydrolase</keyword>
<dbReference type="EMBL" id="ML992683">
    <property type="protein sequence ID" value="KAF2210118.1"/>
    <property type="molecule type" value="Genomic_DNA"/>
</dbReference>
<sequence length="236" mass="26277">SYRHKNTAEERAQHQVEPQGGIIADEMGLGKTLTAISLIVSSLARSDHFANQSSASASRSRSRATLVAVPSTQLMESWSKQLQQYVDCGSGASCRSFQLVLYGTFIAHIIRTRRTTLFAAIVALEALYYWCLTGTPISNKIDDLYALLHFWRVPLLGDDLTFRQNVIVPSRKSSQRGCNILRDTLRPICLRQKKGIIGLANPDVIEKQVDFSEAESKHYRGVLERGRRAIDGAVRG</sequence>
<dbReference type="AlphaFoldDB" id="A0A6A6F9Q1"/>
<feature type="domain" description="Helicase ATP-binding" evidence="4">
    <location>
        <begin position="12"/>
        <end position="154"/>
    </location>
</feature>
<evidence type="ECO:0000313" key="5">
    <source>
        <dbReference type="EMBL" id="KAF2210118.1"/>
    </source>
</evidence>
<dbReference type="InterPro" id="IPR027417">
    <property type="entry name" value="P-loop_NTPase"/>
</dbReference>
<keyword evidence="6" id="KW-1185">Reference proteome</keyword>
<dbReference type="SUPFAM" id="SSF52540">
    <property type="entry name" value="P-loop containing nucleoside triphosphate hydrolases"/>
    <property type="match status" value="1"/>
</dbReference>
<feature type="non-terminal residue" evidence="5">
    <location>
        <position position="236"/>
    </location>
</feature>
<dbReference type="Proteomes" id="UP000799539">
    <property type="component" value="Unassembled WGS sequence"/>
</dbReference>
<evidence type="ECO:0000256" key="3">
    <source>
        <dbReference type="ARBA" id="ARBA00022840"/>
    </source>
</evidence>
<keyword evidence="3" id="KW-0067">ATP-binding</keyword>
<dbReference type="GO" id="GO:0005634">
    <property type="term" value="C:nucleus"/>
    <property type="evidence" value="ECO:0007669"/>
    <property type="project" value="TreeGrafter"/>
</dbReference>
<protein>
    <recommendedName>
        <fullName evidence="4">Helicase ATP-binding domain-containing protein</fullName>
    </recommendedName>
</protein>
<keyword evidence="1" id="KW-0547">Nucleotide-binding</keyword>
<proteinExistence type="predicted"/>
<evidence type="ECO:0000313" key="6">
    <source>
        <dbReference type="Proteomes" id="UP000799539"/>
    </source>
</evidence>
<evidence type="ECO:0000256" key="2">
    <source>
        <dbReference type="ARBA" id="ARBA00022801"/>
    </source>
</evidence>
<dbReference type="GO" id="GO:0016787">
    <property type="term" value="F:hydrolase activity"/>
    <property type="evidence" value="ECO:0007669"/>
    <property type="project" value="UniProtKB-KW"/>
</dbReference>
<evidence type="ECO:0000256" key="1">
    <source>
        <dbReference type="ARBA" id="ARBA00022741"/>
    </source>
</evidence>
<dbReference type="OrthoDB" id="3648557at2759"/>
<gene>
    <name evidence="5" type="ORF">CERZMDRAFT_7145</name>
</gene>
<dbReference type="GO" id="GO:0005524">
    <property type="term" value="F:ATP binding"/>
    <property type="evidence" value="ECO:0007669"/>
    <property type="project" value="UniProtKB-KW"/>
</dbReference>
<dbReference type="InterPro" id="IPR000330">
    <property type="entry name" value="SNF2_N"/>
</dbReference>
<dbReference type="InterPro" id="IPR038718">
    <property type="entry name" value="SNF2-like_sf"/>
</dbReference>
<organism evidence="5 6">
    <name type="scientific">Cercospora zeae-maydis SCOH1-5</name>
    <dbReference type="NCBI Taxonomy" id="717836"/>
    <lineage>
        <taxon>Eukaryota</taxon>
        <taxon>Fungi</taxon>
        <taxon>Dikarya</taxon>
        <taxon>Ascomycota</taxon>
        <taxon>Pezizomycotina</taxon>
        <taxon>Dothideomycetes</taxon>
        <taxon>Dothideomycetidae</taxon>
        <taxon>Mycosphaerellales</taxon>
        <taxon>Mycosphaerellaceae</taxon>
        <taxon>Cercospora</taxon>
    </lineage>
</organism>
<name>A0A6A6F9Q1_9PEZI</name>
<dbReference type="InterPro" id="IPR014001">
    <property type="entry name" value="Helicase_ATP-bd"/>
</dbReference>
<dbReference type="InterPro" id="IPR050628">
    <property type="entry name" value="SNF2_RAD54_helicase_TF"/>
</dbReference>
<dbReference type="GO" id="GO:0008094">
    <property type="term" value="F:ATP-dependent activity, acting on DNA"/>
    <property type="evidence" value="ECO:0007669"/>
    <property type="project" value="TreeGrafter"/>
</dbReference>
<dbReference type="PANTHER" id="PTHR45626">
    <property type="entry name" value="TRANSCRIPTION TERMINATION FACTOR 2-RELATED"/>
    <property type="match status" value="1"/>
</dbReference>
<accession>A0A6A6F9Q1</accession>
<dbReference type="PROSITE" id="PS51192">
    <property type="entry name" value="HELICASE_ATP_BIND_1"/>
    <property type="match status" value="1"/>
</dbReference>
<feature type="non-terminal residue" evidence="5">
    <location>
        <position position="1"/>
    </location>
</feature>
<dbReference type="Pfam" id="PF00176">
    <property type="entry name" value="SNF2-rel_dom"/>
    <property type="match status" value="2"/>
</dbReference>
<reference evidence="5" key="1">
    <citation type="journal article" date="2020" name="Stud. Mycol.">
        <title>101 Dothideomycetes genomes: a test case for predicting lifestyles and emergence of pathogens.</title>
        <authorList>
            <person name="Haridas S."/>
            <person name="Albert R."/>
            <person name="Binder M."/>
            <person name="Bloem J."/>
            <person name="Labutti K."/>
            <person name="Salamov A."/>
            <person name="Andreopoulos B."/>
            <person name="Baker S."/>
            <person name="Barry K."/>
            <person name="Bills G."/>
            <person name="Bluhm B."/>
            <person name="Cannon C."/>
            <person name="Castanera R."/>
            <person name="Culley D."/>
            <person name="Daum C."/>
            <person name="Ezra D."/>
            <person name="Gonzalez J."/>
            <person name="Henrissat B."/>
            <person name="Kuo A."/>
            <person name="Liang C."/>
            <person name="Lipzen A."/>
            <person name="Lutzoni F."/>
            <person name="Magnuson J."/>
            <person name="Mondo S."/>
            <person name="Nolan M."/>
            <person name="Ohm R."/>
            <person name="Pangilinan J."/>
            <person name="Park H.-J."/>
            <person name="Ramirez L."/>
            <person name="Alfaro M."/>
            <person name="Sun H."/>
            <person name="Tritt A."/>
            <person name="Yoshinaga Y."/>
            <person name="Zwiers L.-H."/>
            <person name="Turgeon B."/>
            <person name="Goodwin S."/>
            <person name="Spatafora J."/>
            <person name="Crous P."/>
            <person name="Grigoriev I."/>
        </authorList>
    </citation>
    <scope>NUCLEOTIDE SEQUENCE</scope>
    <source>
        <strain evidence="5">SCOH1-5</strain>
    </source>
</reference>
<dbReference type="GO" id="GO:0006281">
    <property type="term" value="P:DNA repair"/>
    <property type="evidence" value="ECO:0007669"/>
    <property type="project" value="TreeGrafter"/>
</dbReference>
<evidence type="ECO:0000259" key="4">
    <source>
        <dbReference type="PROSITE" id="PS51192"/>
    </source>
</evidence>
<dbReference type="Gene3D" id="3.40.50.10810">
    <property type="entry name" value="Tandem AAA-ATPase domain"/>
    <property type="match status" value="2"/>
</dbReference>